<feature type="compositionally biased region" description="Basic and acidic residues" evidence="1">
    <location>
        <begin position="61"/>
        <end position="72"/>
    </location>
</feature>
<gene>
    <name evidence="3" type="ORF">OEV82_13575</name>
</gene>
<feature type="compositionally biased region" description="Acidic residues" evidence="1">
    <location>
        <begin position="47"/>
        <end position="60"/>
    </location>
</feature>
<evidence type="ECO:0008006" key="5">
    <source>
        <dbReference type="Google" id="ProtNLM"/>
    </source>
</evidence>
<evidence type="ECO:0000256" key="2">
    <source>
        <dbReference type="SAM" id="SignalP"/>
    </source>
</evidence>
<feature type="compositionally biased region" description="Basic and acidic residues" evidence="1">
    <location>
        <begin position="80"/>
        <end position="92"/>
    </location>
</feature>
<evidence type="ECO:0000256" key="1">
    <source>
        <dbReference type="SAM" id="MobiDB-lite"/>
    </source>
</evidence>
<dbReference type="RefSeq" id="WP_263062186.1">
    <property type="nucleotide sequence ID" value="NZ_JAOUSE010000055.1"/>
</dbReference>
<dbReference type="PROSITE" id="PS51257">
    <property type="entry name" value="PROKAR_LIPOPROTEIN"/>
    <property type="match status" value="1"/>
</dbReference>
<feature type="chain" id="PRO_5047175831" description="PsbP C-terminal domain-containing protein" evidence="2">
    <location>
        <begin position="24"/>
        <end position="239"/>
    </location>
</feature>
<proteinExistence type="predicted"/>
<protein>
    <recommendedName>
        <fullName evidence="5">PsbP C-terminal domain-containing protein</fullName>
    </recommendedName>
</protein>
<name>A0ABT2WIH6_9BACI</name>
<evidence type="ECO:0000313" key="4">
    <source>
        <dbReference type="Proteomes" id="UP001208656"/>
    </source>
</evidence>
<sequence length="239" mass="26950">MNLKYLLSSIFLGVILLVGCSNNGDSNKDANEESKIEENESEHVNNEETDDKEDESTDDQENNKDTENKTDDSTNEDDLNNDKEETEHHDNNMDEDYTFNVTEDGNQVIVEVGAITFIYPNTFSETIAESQLIPTFEIANADQTIIINAAVEQLPMKMTPEEYISIASSNYGIEYEEVSMKTNANGIEFTEAITEQTGIKVNQRIIIVDNTAYIFSYASASYEENLNIYDQIIDSIDIN</sequence>
<evidence type="ECO:0000313" key="3">
    <source>
        <dbReference type="EMBL" id="MCU9595470.1"/>
    </source>
</evidence>
<comment type="caution">
    <text evidence="3">The sequence shown here is derived from an EMBL/GenBank/DDBJ whole genome shotgun (WGS) entry which is preliminary data.</text>
</comment>
<dbReference type="EMBL" id="JAOUSE010000055">
    <property type="protein sequence ID" value="MCU9595470.1"/>
    <property type="molecule type" value="Genomic_DNA"/>
</dbReference>
<accession>A0ABT2WIH6</accession>
<keyword evidence="2" id="KW-0732">Signal</keyword>
<feature type="compositionally biased region" description="Basic and acidic residues" evidence="1">
    <location>
        <begin position="26"/>
        <end position="46"/>
    </location>
</feature>
<keyword evidence="4" id="KW-1185">Reference proteome</keyword>
<feature type="signal peptide" evidence="2">
    <location>
        <begin position="1"/>
        <end position="23"/>
    </location>
</feature>
<organism evidence="3 4">
    <name type="scientific">Pallidibacillus thermolactis</name>
    <dbReference type="NCBI Taxonomy" id="251051"/>
    <lineage>
        <taxon>Bacteria</taxon>
        <taxon>Bacillati</taxon>
        <taxon>Bacillota</taxon>
        <taxon>Bacilli</taxon>
        <taxon>Bacillales</taxon>
        <taxon>Bacillaceae</taxon>
        <taxon>Pallidibacillus</taxon>
    </lineage>
</organism>
<feature type="region of interest" description="Disordered" evidence="1">
    <location>
        <begin position="24"/>
        <end position="95"/>
    </location>
</feature>
<dbReference type="Proteomes" id="UP001208656">
    <property type="component" value="Unassembled WGS sequence"/>
</dbReference>
<reference evidence="3 4" key="1">
    <citation type="submission" date="2022-10" db="EMBL/GenBank/DDBJ databases">
        <title>Description of Fervidibacillus gen. nov. in the family Fervidibacillaceae fam. nov. with two species, Fervidibacillus albus sp. nov., and Fervidibacillus halotolerans sp. nov., isolated from tidal flat sediments.</title>
        <authorList>
            <person name="Kwon K.K."/>
            <person name="Yang S.-H."/>
        </authorList>
    </citation>
    <scope>NUCLEOTIDE SEQUENCE [LARGE SCALE GENOMIC DNA]</scope>
    <source>
        <strain evidence="3 4">DSM 23332</strain>
    </source>
</reference>